<dbReference type="CDD" id="cd08423">
    <property type="entry name" value="PBP2_LTTR_like_6"/>
    <property type="match status" value="1"/>
</dbReference>
<protein>
    <submittedName>
        <fullName evidence="7">LysR family transcriptional regulator</fullName>
    </submittedName>
</protein>
<gene>
    <name evidence="7" type="ORF">K7862_24770</name>
</gene>
<dbReference type="EMBL" id="JAINZZ010000037">
    <property type="protein sequence ID" value="MBY8880825.1"/>
    <property type="molecule type" value="Genomic_DNA"/>
</dbReference>
<evidence type="ECO:0000313" key="7">
    <source>
        <dbReference type="EMBL" id="MBY8880825.1"/>
    </source>
</evidence>
<dbReference type="Gene3D" id="3.40.190.10">
    <property type="entry name" value="Periplasmic binding protein-like II"/>
    <property type="match status" value="2"/>
</dbReference>
<keyword evidence="3" id="KW-0238">DNA-binding</keyword>
<keyword evidence="2" id="KW-0805">Transcription regulation</keyword>
<accession>A0ABS7QCC4</accession>
<keyword evidence="8" id="KW-1185">Reference proteome</keyword>
<proteinExistence type="inferred from homology"/>
<evidence type="ECO:0000256" key="4">
    <source>
        <dbReference type="ARBA" id="ARBA00023163"/>
    </source>
</evidence>
<evidence type="ECO:0000256" key="1">
    <source>
        <dbReference type="ARBA" id="ARBA00009437"/>
    </source>
</evidence>
<evidence type="ECO:0000256" key="2">
    <source>
        <dbReference type="ARBA" id="ARBA00023015"/>
    </source>
</evidence>
<dbReference type="InterPro" id="IPR005119">
    <property type="entry name" value="LysR_subst-bd"/>
</dbReference>
<feature type="region of interest" description="Disordered" evidence="5">
    <location>
        <begin position="298"/>
        <end position="330"/>
    </location>
</feature>
<organism evidence="7 8">
    <name type="scientific">Actinacidiphila acidipaludis</name>
    <dbReference type="NCBI Taxonomy" id="2873382"/>
    <lineage>
        <taxon>Bacteria</taxon>
        <taxon>Bacillati</taxon>
        <taxon>Actinomycetota</taxon>
        <taxon>Actinomycetes</taxon>
        <taxon>Kitasatosporales</taxon>
        <taxon>Streptomycetaceae</taxon>
        <taxon>Actinacidiphila</taxon>
    </lineage>
</organism>
<evidence type="ECO:0000313" key="8">
    <source>
        <dbReference type="Proteomes" id="UP000778578"/>
    </source>
</evidence>
<dbReference type="InterPro" id="IPR000847">
    <property type="entry name" value="LysR_HTH_N"/>
</dbReference>
<dbReference type="Proteomes" id="UP000778578">
    <property type="component" value="Unassembled WGS sequence"/>
</dbReference>
<reference evidence="7 8" key="1">
    <citation type="submission" date="2021-08" db="EMBL/GenBank/DDBJ databases">
        <title>WGS of actinomycetes from Thailand.</title>
        <authorList>
            <person name="Thawai C."/>
        </authorList>
    </citation>
    <scope>NUCLEOTIDE SEQUENCE [LARGE SCALE GENOMIC DNA]</scope>
    <source>
        <strain evidence="7 8">PLK6-54</strain>
    </source>
</reference>
<evidence type="ECO:0000256" key="5">
    <source>
        <dbReference type="SAM" id="MobiDB-lite"/>
    </source>
</evidence>
<feature type="domain" description="HTH lysR-type" evidence="6">
    <location>
        <begin position="2"/>
        <end position="59"/>
    </location>
</feature>
<evidence type="ECO:0000256" key="3">
    <source>
        <dbReference type="ARBA" id="ARBA00023125"/>
    </source>
</evidence>
<dbReference type="InterPro" id="IPR036390">
    <property type="entry name" value="WH_DNA-bd_sf"/>
</dbReference>
<dbReference type="Gene3D" id="1.10.10.10">
    <property type="entry name" value="Winged helix-like DNA-binding domain superfamily/Winged helix DNA-binding domain"/>
    <property type="match status" value="1"/>
</dbReference>
<comment type="similarity">
    <text evidence="1">Belongs to the LysR transcriptional regulatory family.</text>
</comment>
<sequence>MLDLARLRALHAVYTHGSVGAAAMALGYTPSAVSQQIAKLERETGTTLLERQGRGVALTDAAHLLVSTAQKLMDIVESAEVALEEQRGQPTGQLTMAAFPTAACGLMPPVLARLAREHPALNLRLTEVDSRQSVDMVARGAVDLAVTHDWDIAPLPATEGVERQVIGEDRCDVLVPAGHRLATRTSLVRSDVARERWICQPPGSTCHAWLVRTLREVRTEPDLAFQSGEYATHLALVAAGLGIALVPRLGRGPLPEGAVMVPLEPAPTRTLYALWRAGAARRPSIAVAVRMLREQWQTSGGAPAPASPGHAAPPPLSASEPTSAPVAVSG</sequence>
<dbReference type="SUPFAM" id="SSF53850">
    <property type="entry name" value="Periplasmic binding protein-like II"/>
    <property type="match status" value="1"/>
</dbReference>
<dbReference type="Pfam" id="PF00126">
    <property type="entry name" value="HTH_1"/>
    <property type="match status" value="1"/>
</dbReference>
<feature type="compositionally biased region" description="Low complexity" evidence="5">
    <location>
        <begin position="299"/>
        <end position="310"/>
    </location>
</feature>
<dbReference type="RefSeq" id="WP_222966234.1">
    <property type="nucleotide sequence ID" value="NZ_JAINZZ010000037.1"/>
</dbReference>
<dbReference type="PANTHER" id="PTHR30346:SF29">
    <property type="entry name" value="LYSR SUBSTRATE-BINDING"/>
    <property type="match status" value="1"/>
</dbReference>
<dbReference type="InterPro" id="IPR036388">
    <property type="entry name" value="WH-like_DNA-bd_sf"/>
</dbReference>
<keyword evidence="4" id="KW-0804">Transcription</keyword>
<name>A0ABS7QCC4_9ACTN</name>
<dbReference type="SUPFAM" id="SSF46785">
    <property type="entry name" value="Winged helix' DNA-binding domain"/>
    <property type="match status" value="1"/>
</dbReference>
<dbReference type="PROSITE" id="PS50931">
    <property type="entry name" value="HTH_LYSR"/>
    <property type="match status" value="1"/>
</dbReference>
<dbReference type="PANTHER" id="PTHR30346">
    <property type="entry name" value="TRANSCRIPTIONAL DUAL REGULATOR HCAR-RELATED"/>
    <property type="match status" value="1"/>
</dbReference>
<comment type="caution">
    <text evidence="7">The sequence shown here is derived from an EMBL/GenBank/DDBJ whole genome shotgun (WGS) entry which is preliminary data.</text>
</comment>
<dbReference type="Pfam" id="PF03466">
    <property type="entry name" value="LysR_substrate"/>
    <property type="match status" value="1"/>
</dbReference>
<evidence type="ECO:0000259" key="6">
    <source>
        <dbReference type="PROSITE" id="PS50931"/>
    </source>
</evidence>